<gene>
    <name evidence="2" type="ORF">GCM10011507_15410</name>
</gene>
<reference evidence="2" key="2">
    <citation type="submission" date="2020-09" db="EMBL/GenBank/DDBJ databases">
        <authorList>
            <person name="Sun Q."/>
            <person name="Zhou Y."/>
        </authorList>
    </citation>
    <scope>NUCLEOTIDE SEQUENCE</scope>
    <source>
        <strain evidence="2">CGMCC 1.15447</strain>
    </source>
</reference>
<evidence type="ECO:0000256" key="1">
    <source>
        <dbReference type="SAM" id="MobiDB-lite"/>
    </source>
</evidence>
<evidence type="ECO:0000313" key="3">
    <source>
        <dbReference type="Proteomes" id="UP000648801"/>
    </source>
</evidence>
<reference evidence="2" key="1">
    <citation type="journal article" date="2014" name="Int. J. Syst. Evol. Microbiol.">
        <title>Complete genome sequence of Corynebacterium casei LMG S-19264T (=DSM 44701T), isolated from a smear-ripened cheese.</title>
        <authorList>
            <consortium name="US DOE Joint Genome Institute (JGI-PGF)"/>
            <person name="Walter F."/>
            <person name="Albersmeier A."/>
            <person name="Kalinowski J."/>
            <person name="Ruckert C."/>
        </authorList>
    </citation>
    <scope>NUCLEOTIDE SEQUENCE</scope>
    <source>
        <strain evidence="2">CGMCC 1.15447</strain>
    </source>
</reference>
<evidence type="ECO:0000313" key="2">
    <source>
        <dbReference type="EMBL" id="GGA64692.1"/>
    </source>
</evidence>
<comment type="caution">
    <text evidence="2">The sequence shown here is derived from an EMBL/GenBank/DDBJ whole genome shotgun (WGS) entry which is preliminary data.</text>
</comment>
<name>A0A916RPX3_9BACT</name>
<dbReference type="AlphaFoldDB" id="A0A916RPX3"/>
<sequence>MLIAWICGVERRDANEAADHDAGPEGDARGKQRRTVRWYPSRGGKDGVAGDLFIEFQGDKDAMKQSRNTCSNEREQDDGDEKCQEARKETGQCNEHLMGGLV</sequence>
<proteinExistence type="predicted"/>
<protein>
    <submittedName>
        <fullName evidence="2">Uncharacterized protein</fullName>
    </submittedName>
</protein>
<dbReference type="Proteomes" id="UP000648801">
    <property type="component" value="Unassembled WGS sequence"/>
</dbReference>
<dbReference type="EMBL" id="BMJB01000001">
    <property type="protein sequence ID" value="GGA64692.1"/>
    <property type="molecule type" value="Genomic_DNA"/>
</dbReference>
<feature type="compositionally biased region" description="Basic and acidic residues" evidence="1">
    <location>
        <begin position="13"/>
        <end position="30"/>
    </location>
</feature>
<organism evidence="2 3">
    <name type="scientific">Edaphobacter acidisoli</name>
    <dbReference type="NCBI Taxonomy" id="2040573"/>
    <lineage>
        <taxon>Bacteria</taxon>
        <taxon>Pseudomonadati</taxon>
        <taxon>Acidobacteriota</taxon>
        <taxon>Terriglobia</taxon>
        <taxon>Terriglobales</taxon>
        <taxon>Acidobacteriaceae</taxon>
        <taxon>Edaphobacter</taxon>
    </lineage>
</organism>
<feature type="region of interest" description="Disordered" evidence="1">
    <location>
        <begin position="13"/>
        <end position="42"/>
    </location>
</feature>
<feature type="region of interest" description="Disordered" evidence="1">
    <location>
        <begin position="64"/>
        <end position="83"/>
    </location>
</feature>
<accession>A0A916RPX3</accession>
<keyword evidence="3" id="KW-1185">Reference proteome</keyword>